<gene>
    <name evidence="1" type="ORF">Tco_0822740</name>
</gene>
<accession>A0ABQ5AGY4</accession>
<reference evidence="1" key="2">
    <citation type="submission" date="2022-01" db="EMBL/GenBank/DDBJ databases">
        <authorList>
            <person name="Yamashiro T."/>
            <person name="Shiraishi A."/>
            <person name="Satake H."/>
            <person name="Nakayama K."/>
        </authorList>
    </citation>
    <scope>NUCLEOTIDE SEQUENCE</scope>
</reference>
<keyword evidence="2" id="KW-1185">Reference proteome</keyword>
<name>A0ABQ5AGY4_9ASTR</name>
<dbReference type="Proteomes" id="UP001151760">
    <property type="component" value="Unassembled WGS sequence"/>
</dbReference>
<reference evidence="1" key="1">
    <citation type="journal article" date="2022" name="Int. J. Mol. Sci.">
        <title>Draft Genome of Tanacetum Coccineum: Genomic Comparison of Closely Related Tanacetum-Family Plants.</title>
        <authorList>
            <person name="Yamashiro T."/>
            <person name="Shiraishi A."/>
            <person name="Nakayama K."/>
            <person name="Satake H."/>
        </authorList>
    </citation>
    <scope>NUCLEOTIDE SEQUENCE</scope>
</reference>
<evidence type="ECO:0008006" key="3">
    <source>
        <dbReference type="Google" id="ProtNLM"/>
    </source>
</evidence>
<protein>
    <recommendedName>
        <fullName evidence="3">Cyclic nucleotide-binding domain-containing protein</fullName>
    </recommendedName>
</protein>
<comment type="caution">
    <text evidence="1">The sequence shown here is derived from an EMBL/GenBank/DDBJ whole genome shotgun (WGS) entry which is preliminary data.</text>
</comment>
<dbReference type="EMBL" id="BQNB010012281">
    <property type="protein sequence ID" value="GJT01571.1"/>
    <property type="molecule type" value="Genomic_DNA"/>
</dbReference>
<organism evidence="1 2">
    <name type="scientific">Tanacetum coccineum</name>
    <dbReference type="NCBI Taxonomy" id="301880"/>
    <lineage>
        <taxon>Eukaryota</taxon>
        <taxon>Viridiplantae</taxon>
        <taxon>Streptophyta</taxon>
        <taxon>Embryophyta</taxon>
        <taxon>Tracheophyta</taxon>
        <taxon>Spermatophyta</taxon>
        <taxon>Magnoliopsida</taxon>
        <taxon>eudicotyledons</taxon>
        <taxon>Gunneridae</taxon>
        <taxon>Pentapetalae</taxon>
        <taxon>asterids</taxon>
        <taxon>campanulids</taxon>
        <taxon>Asterales</taxon>
        <taxon>Asteraceae</taxon>
        <taxon>Asteroideae</taxon>
        <taxon>Anthemideae</taxon>
        <taxon>Anthemidinae</taxon>
        <taxon>Tanacetum</taxon>
    </lineage>
</organism>
<proteinExistence type="predicted"/>
<sequence>MSRWLDLMTASNSYVIADIMVGIGKGELIIELQPLHASTVAMASVAELKRLQRTDFRRVRVLMRTVREMHNRLLEMTEFVTSLREM</sequence>
<evidence type="ECO:0000313" key="2">
    <source>
        <dbReference type="Proteomes" id="UP001151760"/>
    </source>
</evidence>
<evidence type="ECO:0000313" key="1">
    <source>
        <dbReference type="EMBL" id="GJT01571.1"/>
    </source>
</evidence>